<dbReference type="InterPro" id="IPR025709">
    <property type="entry name" value="Leu_tRNA-synth_edit"/>
</dbReference>
<dbReference type="GO" id="GO:0006429">
    <property type="term" value="P:leucyl-tRNA aminoacylation"/>
    <property type="evidence" value="ECO:0007669"/>
    <property type="project" value="UniProtKB-UniRule"/>
</dbReference>
<dbReference type="GO" id="GO:0005829">
    <property type="term" value="C:cytosol"/>
    <property type="evidence" value="ECO:0007669"/>
    <property type="project" value="TreeGrafter"/>
</dbReference>
<evidence type="ECO:0000256" key="3">
    <source>
        <dbReference type="ARBA" id="ARBA00022598"/>
    </source>
</evidence>
<dbReference type="InterPro" id="IPR002300">
    <property type="entry name" value="aa-tRNA-synth_Ia"/>
</dbReference>
<dbReference type="InterPro" id="IPR009080">
    <property type="entry name" value="tRNAsynth_Ia_anticodon-bd"/>
</dbReference>
<protein>
    <recommendedName>
        <fullName evidence="9">Leucine--tRNA ligase</fullName>
        <ecNumber evidence="9">6.1.1.4</ecNumber>
    </recommendedName>
    <alternativeName>
        <fullName evidence="9">Leucyl-tRNA synthetase</fullName>
        <shortName evidence="9">LeuRS</shortName>
    </alternativeName>
</protein>
<reference evidence="16 17" key="1">
    <citation type="journal article" date="2016" name="Nat. Commun.">
        <title>Thousands of microbial genomes shed light on interconnected biogeochemical processes in an aquifer system.</title>
        <authorList>
            <person name="Anantharaman K."/>
            <person name="Brown C.T."/>
            <person name="Hug L.A."/>
            <person name="Sharon I."/>
            <person name="Castelle C.J."/>
            <person name="Probst A.J."/>
            <person name="Thomas B.C."/>
            <person name="Singh A."/>
            <person name="Wilkins M.J."/>
            <person name="Karaoz U."/>
            <person name="Brodie E.L."/>
            <person name="Williams K.H."/>
            <person name="Hubbard S.S."/>
            <person name="Banfield J.F."/>
        </authorList>
    </citation>
    <scope>NUCLEOTIDE SEQUENCE [LARGE SCALE GENOMIC DNA]</scope>
</reference>
<dbReference type="PANTHER" id="PTHR43740">
    <property type="entry name" value="LEUCYL-TRNA SYNTHETASE"/>
    <property type="match status" value="1"/>
</dbReference>
<dbReference type="CDD" id="cd07958">
    <property type="entry name" value="Anticodon_Ia_Leu_BEm"/>
    <property type="match status" value="1"/>
</dbReference>
<keyword evidence="5 9" id="KW-0067">ATP-binding</keyword>
<dbReference type="Gene3D" id="1.10.730.10">
    <property type="entry name" value="Isoleucyl-tRNA Synthetase, Domain 1"/>
    <property type="match status" value="1"/>
</dbReference>
<dbReference type="GO" id="GO:0004823">
    <property type="term" value="F:leucine-tRNA ligase activity"/>
    <property type="evidence" value="ECO:0007669"/>
    <property type="project" value="UniProtKB-UniRule"/>
</dbReference>
<dbReference type="Gene3D" id="3.40.50.620">
    <property type="entry name" value="HUPs"/>
    <property type="match status" value="2"/>
</dbReference>
<evidence type="ECO:0000256" key="9">
    <source>
        <dbReference type="HAMAP-Rule" id="MF_00049"/>
    </source>
</evidence>
<evidence type="ECO:0000256" key="2">
    <source>
        <dbReference type="ARBA" id="ARBA00022490"/>
    </source>
</evidence>
<evidence type="ECO:0000259" key="12">
    <source>
        <dbReference type="Pfam" id="PF00133"/>
    </source>
</evidence>
<sequence length="950" mass="107164">MEPYNHSKVEEFWQEVWREQKLNVADIAGHKPFYNLMMFPYPSAEGLHVGNMYAFTGSDIYGRFKRMQGYNVFEPIGLDGFGIHSENYALKVGKHPMDQAQKSQQNFYRQLGRIGAMFDWSRTLETYNPNYYRWTQWLFVAMFKHGLAYRGKAEVNWCPSCKTVLADEQVIKGSGLKAPQCLTPTAGVDVCERCGNIVEKRLLEQWFFKITAYAEKLLGNLSGLDWSEKVKVAQQHWIGKKEGIIINYPIDETQETISVFTTRPDTNFGATFVVIAPEHPYVAELLKSKEQRVKSKDKEQKAGTDGNGVIENKQSVRIGQIRDYVEAAKKKTPEERIAEGKVKTGVYTGLNCINQLNGSSMPLYISDFVLMGVGTGAVVGVPGHDLRDFAFAQTFDLPIVRVVVGKDGDTTPIFRIEQVQEEEGNMVNSGFLNGLDIHEATVGMMDHLEKNGWGKRVTTYHLRDWLISRQRYWGPPIPMIYCKKCAGDNKGERKEMPGWPASNASPARQPGSLGGGRSDAGWWTVPEDQLPVILPRIEDYKPGDDGVAPLAKHKEFYETKCPGCGGKAVRETDVSDTFLDSSWYFLRYPSINANAAGVARPNSGVLQSFTSAQAPSVKNSNLSALPAARTQLEIKNLKLEIPWDREVTRRWLPVDMYTGGAEHSVLHLLYSRFVTMALKDWGYLEFEEPFTRFYAHGLVIKDGAKMSKSKGNVVNPDEYIASYGADALRLYLMFMGPFSQGGDFRDSAMEGTSRWLGRVWRMAMKTEQRVESKEQSEIQRALHRLVKKVTDDMEKRRYNTAIAGMMEFTNLVEGKSGSDLNGFQGLTLSELKTFILLLAPFAPHIAEELYQRVRAGISNFQFSISNFNSVHVQSWPSYDASALAEETVTIIVQVNGKVRDTIKMKDERSKIKDEVEELARKSEKVQKFLEGKIVKNVIFVPGKLINFVVG</sequence>
<feature type="domain" description="Methionyl/Valyl/Leucyl/Isoleucyl-tRNA synthetase anticodon-binding" evidence="13">
    <location>
        <begin position="778"/>
        <end position="907"/>
    </location>
</feature>
<gene>
    <name evidence="9" type="primary">leuS</name>
    <name evidence="16" type="ORF">A3A64_02770</name>
</gene>
<comment type="subcellular location">
    <subcellularLocation>
        <location evidence="9">Cytoplasm</location>
    </subcellularLocation>
</comment>
<dbReference type="PANTHER" id="PTHR43740:SF2">
    <property type="entry name" value="LEUCINE--TRNA LIGASE, MITOCHONDRIAL"/>
    <property type="match status" value="1"/>
</dbReference>
<dbReference type="SUPFAM" id="SSF47323">
    <property type="entry name" value="Anticodon-binding domain of a subclass of class I aminoacyl-tRNA synthetases"/>
    <property type="match status" value="1"/>
</dbReference>
<dbReference type="PRINTS" id="PR00985">
    <property type="entry name" value="TRNASYNTHLEU"/>
</dbReference>
<name>A0A1F6AS67_9BACT</name>
<dbReference type="PROSITE" id="PS00178">
    <property type="entry name" value="AA_TRNA_LIGASE_I"/>
    <property type="match status" value="1"/>
</dbReference>
<dbReference type="Pfam" id="PF00133">
    <property type="entry name" value="tRNA-synt_1"/>
    <property type="match status" value="1"/>
</dbReference>
<evidence type="ECO:0000313" key="16">
    <source>
        <dbReference type="EMBL" id="OGG27536.1"/>
    </source>
</evidence>
<dbReference type="Proteomes" id="UP000178305">
    <property type="component" value="Unassembled WGS sequence"/>
</dbReference>
<feature type="domain" description="Leucyl-tRNA synthetase editing" evidence="15">
    <location>
        <begin position="236"/>
        <end position="301"/>
    </location>
</feature>
<feature type="domain" description="Leucyl-tRNA synthetase editing" evidence="15">
    <location>
        <begin position="319"/>
        <end position="448"/>
    </location>
</feature>
<dbReference type="InterPro" id="IPR009008">
    <property type="entry name" value="Val/Leu/Ile-tRNA-synth_edit"/>
</dbReference>
<keyword evidence="3 9" id="KW-0436">Ligase</keyword>
<comment type="similarity">
    <text evidence="1 9 10">Belongs to the class-I aminoacyl-tRNA synthetase family.</text>
</comment>
<accession>A0A1F6AS67</accession>
<dbReference type="HAMAP" id="MF_00049_B">
    <property type="entry name" value="Leu_tRNA_synth_B"/>
    <property type="match status" value="1"/>
</dbReference>
<evidence type="ECO:0000313" key="17">
    <source>
        <dbReference type="Proteomes" id="UP000178305"/>
    </source>
</evidence>
<dbReference type="SUPFAM" id="SSF50677">
    <property type="entry name" value="ValRS/IleRS/LeuRS editing domain"/>
    <property type="match status" value="1"/>
</dbReference>
<dbReference type="EC" id="6.1.1.4" evidence="9"/>
<dbReference type="Gene3D" id="3.90.740.10">
    <property type="entry name" value="Valyl/Leucyl/Isoleucyl-tRNA synthetase, editing domain"/>
    <property type="match status" value="1"/>
</dbReference>
<dbReference type="Pfam" id="PF08264">
    <property type="entry name" value="Anticodon_1"/>
    <property type="match status" value="1"/>
</dbReference>
<dbReference type="SUPFAM" id="SSF52374">
    <property type="entry name" value="Nucleotidylyl transferase"/>
    <property type="match status" value="1"/>
</dbReference>
<comment type="caution">
    <text evidence="9">Lacks conserved residue(s) required for the propagation of feature annotation.</text>
</comment>
<keyword evidence="7 9" id="KW-0030">Aminoacyl-tRNA synthetase</keyword>
<evidence type="ECO:0000256" key="11">
    <source>
        <dbReference type="SAM" id="MobiDB-lite"/>
    </source>
</evidence>
<feature type="short sequence motif" description="'KMSKS' region" evidence="9">
    <location>
        <begin position="705"/>
        <end position="709"/>
    </location>
</feature>
<dbReference type="InterPro" id="IPR014729">
    <property type="entry name" value="Rossmann-like_a/b/a_fold"/>
</dbReference>
<evidence type="ECO:0000256" key="7">
    <source>
        <dbReference type="ARBA" id="ARBA00023146"/>
    </source>
</evidence>
<evidence type="ECO:0000256" key="4">
    <source>
        <dbReference type="ARBA" id="ARBA00022741"/>
    </source>
</evidence>
<feature type="domain" description="Aminoacyl-tRNA synthetase class Ia" evidence="12">
    <location>
        <begin position="645"/>
        <end position="733"/>
    </location>
</feature>
<evidence type="ECO:0000259" key="14">
    <source>
        <dbReference type="Pfam" id="PF09334"/>
    </source>
</evidence>
<proteinExistence type="inferred from homology"/>
<keyword evidence="6 9" id="KW-0648">Protein biosynthesis</keyword>
<evidence type="ECO:0000256" key="6">
    <source>
        <dbReference type="ARBA" id="ARBA00022917"/>
    </source>
</evidence>
<evidence type="ECO:0000256" key="1">
    <source>
        <dbReference type="ARBA" id="ARBA00005594"/>
    </source>
</evidence>
<dbReference type="InterPro" id="IPR002302">
    <property type="entry name" value="Leu-tRNA-ligase"/>
</dbReference>
<dbReference type="InterPro" id="IPR001412">
    <property type="entry name" value="aa-tRNA-synth_I_CS"/>
</dbReference>
<evidence type="ECO:0000259" key="15">
    <source>
        <dbReference type="Pfam" id="PF13603"/>
    </source>
</evidence>
<dbReference type="EMBL" id="MFJY01000043">
    <property type="protein sequence ID" value="OGG27536.1"/>
    <property type="molecule type" value="Genomic_DNA"/>
</dbReference>
<dbReference type="InterPro" id="IPR013155">
    <property type="entry name" value="M/V/L/I-tRNA-synth_anticd-bd"/>
</dbReference>
<evidence type="ECO:0000256" key="10">
    <source>
        <dbReference type="RuleBase" id="RU363035"/>
    </source>
</evidence>
<dbReference type="AlphaFoldDB" id="A0A1F6AS67"/>
<dbReference type="InterPro" id="IPR015413">
    <property type="entry name" value="Methionyl/Leucyl_tRNA_Synth"/>
</dbReference>
<comment type="caution">
    <text evidence="16">The sequence shown here is derived from an EMBL/GenBank/DDBJ whole genome shotgun (WGS) entry which is preliminary data.</text>
</comment>
<evidence type="ECO:0000256" key="5">
    <source>
        <dbReference type="ARBA" id="ARBA00022840"/>
    </source>
</evidence>
<dbReference type="GO" id="GO:0005524">
    <property type="term" value="F:ATP binding"/>
    <property type="evidence" value="ECO:0007669"/>
    <property type="project" value="UniProtKB-UniRule"/>
</dbReference>
<feature type="binding site" evidence="9">
    <location>
        <position position="708"/>
    </location>
    <ligand>
        <name>ATP</name>
        <dbReference type="ChEBI" id="CHEBI:30616"/>
    </ligand>
</feature>
<comment type="catalytic activity">
    <reaction evidence="8 9">
        <text>tRNA(Leu) + L-leucine + ATP = L-leucyl-tRNA(Leu) + AMP + diphosphate</text>
        <dbReference type="Rhea" id="RHEA:11688"/>
        <dbReference type="Rhea" id="RHEA-COMP:9613"/>
        <dbReference type="Rhea" id="RHEA-COMP:9622"/>
        <dbReference type="ChEBI" id="CHEBI:30616"/>
        <dbReference type="ChEBI" id="CHEBI:33019"/>
        <dbReference type="ChEBI" id="CHEBI:57427"/>
        <dbReference type="ChEBI" id="CHEBI:78442"/>
        <dbReference type="ChEBI" id="CHEBI:78494"/>
        <dbReference type="ChEBI" id="CHEBI:456215"/>
        <dbReference type="EC" id="6.1.1.4"/>
    </reaction>
</comment>
<feature type="domain" description="Methionyl/Leucyl tRNA synthetase" evidence="14">
    <location>
        <begin position="39"/>
        <end position="210"/>
    </location>
</feature>
<keyword evidence="2 9" id="KW-0963">Cytoplasm</keyword>
<dbReference type="Gene3D" id="3.10.20.590">
    <property type="match status" value="1"/>
</dbReference>
<organism evidence="16 17">
    <name type="scientific">Candidatus Gottesmanbacteria bacterium RIFCSPLOWO2_01_FULL_48_11</name>
    <dbReference type="NCBI Taxonomy" id="1798395"/>
    <lineage>
        <taxon>Bacteria</taxon>
        <taxon>Candidatus Gottesmaniibacteriota</taxon>
    </lineage>
</organism>
<dbReference type="Pfam" id="PF09334">
    <property type="entry name" value="tRNA-synt_1g"/>
    <property type="match status" value="1"/>
</dbReference>
<dbReference type="GO" id="GO:0002161">
    <property type="term" value="F:aminoacyl-tRNA deacylase activity"/>
    <property type="evidence" value="ECO:0007669"/>
    <property type="project" value="InterPro"/>
</dbReference>
<feature type="region of interest" description="Disordered" evidence="11">
    <location>
        <begin position="492"/>
        <end position="519"/>
    </location>
</feature>
<keyword evidence="4 9" id="KW-0547">Nucleotide-binding</keyword>
<dbReference type="FunFam" id="1.10.730.10:FF:000002">
    <property type="entry name" value="Leucine--tRNA ligase"/>
    <property type="match status" value="1"/>
</dbReference>
<evidence type="ECO:0000259" key="13">
    <source>
        <dbReference type="Pfam" id="PF08264"/>
    </source>
</evidence>
<dbReference type="Pfam" id="PF13603">
    <property type="entry name" value="tRNA-synt_1_2"/>
    <property type="match status" value="2"/>
</dbReference>
<evidence type="ECO:0000256" key="8">
    <source>
        <dbReference type="ARBA" id="ARBA00047469"/>
    </source>
</evidence>